<evidence type="ECO:0000256" key="8">
    <source>
        <dbReference type="SAM" id="MobiDB-lite"/>
    </source>
</evidence>
<organism evidence="10 11">
    <name type="scientific">Klebsormidium nitens</name>
    <name type="common">Green alga</name>
    <name type="synonym">Ulothrix nitens</name>
    <dbReference type="NCBI Taxonomy" id="105231"/>
    <lineage>
        <taxon>Eukaryota</taxon>
        <taxon>Viridiplantae</taxon>
        <taxon>Streptophyta</taxon>
        <taxon>Klebsormidiophyceae</taxon>
        <taxon>Klebsormidiales</taxon>
        <taxon>Klebsormidiaceae</taxon>
        <taxon>Klebsormidium</taxon>
    </lineage>
</organism>
<feature type="transmembrane region" description="Helical" evidence="9">
    <location>
        <begin position="268"/>
        <end position="295"/>
    </location>
</feature>
<feature type="transmembrane region" description="Helical" evidence="9">
    <location>
        <begin position="361"/>
        <end position="378"/>
    </location>
</feature>
<feature type="transmembrane region" description="Helical" evidence="9">
    <location>
        <begin position="50"/>
        <end position="71"/>
    </location>
</feature>
<dbReference type="GO" id="GO:0055085">
    <property type="term" value="P:transmembrane transport"/>
    <property type="evidence" value="ECO:0000318"/>
    <property type="project" value="GO_Central"/>
</dbReference>
<keyword evidence="11" id="KW-1185">Reference proteome</keyword>
<evidence type="ECO:0000256" key="2">
    <source>
        <dbReference type="ARBA" id="ARBA00006434"/>
    </source>
</evidence>
<dbReference type="Gene3D" id="1.20.1730.10">
    <property type="entry name" value="Sodium/glucose cotransporter"/>
    <property type="match status" value="1"/>
</dbReference>
<feature type="transmembrane region" description="Helical" evidence="9">
    <location>
        <begin position="462"/>
        <end position="483"/>
    </location>
</feature>
<evidence type="ECO:0000256" key="4">
    <source>
        <dbReference type="ARBA" id="ARBA00022692"/>
    </source>
</evidence>
<reference evidence="10 11" key="1">
    <citation type="journal article" date="2014" name="Nat. Commun.">
        <title>Klebsormidium flaccidum genome reveals primary factors for plant terrestrial adaptation.</title>
        <authorList>
            <person name="Hori K."/>
            <person name="Maruyama F."/>
            <person name="Fujisawa T."/>
            <person name="Togashi T."/>
            <person name="Yamamoto N."/>
            <person name="Seo M."/>
            <person name="Sato S."/>
            <person name="Yamada T."/>
            <person name="Mori H."/>
            <person name="Tajima N."/>
            <person name="Moriyama T."/>
            <person name="Ikeuchi M."/>
            <person name="Watanabe M."/>
            <person name="Wada H."/>
            <person name="Kobayashi K."/>
            <person name="Saito M."/>
            <person name="Masuda T."/>
            <person name="Sasaki-Sekimoto Y."/>
            <person name="Mashiguchi K."/>
            <person name="Awai K."/>
            <person name="Shimojima M."/>
            <person name="Masuda S."/>
            <person name="Iwai M."/>
            <person name="Nobusawa T."/>
            <person name="Narise T."/>
            <person name="Kondo S."/>
            <person name="Saito H."/>
            <person name="Sato R."/>
            <person name="Murakawa M."/>
            <person name="Ihara Y."/>
            <person name="Oshima-Yamada Y."/>
            <person name="Ohtaka K."/>
            <person name="Satoh M."/>
            <person name="Sonobe K."/>
            <person name="Ishii M."/>
            <person name="Ohtani R."/>
            <person name="Kanamori-Sato M."/>
            <person name="Honoki R."/>
            <person name="Miyazaki D."/>
            <person name="Mochizuki H."/>
            <person name="Umetsu J."/>
            <person name="Higashi K."/>
            <person name="Shibata D."/>
            <person name="Kamiya Y."/>
            <person name="Sato N."/>
            <person name="Nakamura Y."/>
            <person name="Tabata S."/>
            <person name="Ida S."/>
            <person name="Kurokawa K."/>
            <person name="Ohta H."/>
        </authorList>
    </citation>
    <scope>NUCLEOTIDE SEQUENCE [LARGE SCALE GENOMIC DNA]</scope>
    <source>
        <strain evidence="10 11">NIES-2285</strain>
    </source>
</reference>
<evidence type="ECO:0000256" key="5">
    <source>
        <dbReference type="ARBA" id="ARBA00022989"/>
    </source>
</evidence>
<dbReference type="AlphaFoldDB" id="A0A0U9HIE6"/>
<feature type="region of interest" description="Disordered" evidence="8">
    <location>
        <begin position="523"/>
        <end position="542"/>
    </location>
</feature>
<keyword evidence="6 9" id="KW-0472">Membrane</keyword>
<protein>
    <recommendedName>
        <fullName evidence="12">Na+/solute symporter</fullName>
    </recommendedName>
</protein>
<feature type="transmembrane region" description="Helical" evidence="9">
    <location>
        <begin position="164"/>
        <end position="185"/>
    </location>
</feature>
<name>A0A0U9HIE6_KLENI</name>
<keyword evidence="3" id="KW-0813">Transport</keyword>
<dbReference type="GO" id="GO:0015848">
    <property type="term" value="P:spermidine transport"/>
    <property type="evidence" value="ECO:0000318"/>
    <property type="project" value="GO_Central"/>
</dbReference>
<feature type="transmembrane region" description="Helical" evidence="9">
    <location>
        <begin position="77"/>
        <end position="103"/>
    </location>
</feature>
<evidence type="ECO:0000256" key="9">
    <source>
        <dbReference type="SAM" id="Phobius"/>
    </source>
</evidence>
<dbReference type="GO" id="GO:0005886">
    <property type="term" value="C:plasma membrane"/>
    <property type="evidence" value="ECO:0000318"/>
    <property type="project" value="GO_Central"/>
</dbReference>
<evidence type="ECO:0000256" key="7">
    <source>
        <dbReference type="RuleBase" id="RU362091"/>
    </source>
</evidence>
<dbReference type="PANTHER" id="PTHR48086:SF10">
    <property type="entry name" value="AGR155CP"/>
    <property type="match status" value="1"/>
</dbReference>
<dbReference type="PANTHER" id="PTHR48086">
    <property type="entry name" value="SODIUM/PROLINE SYMPORTER-RELATED"/>
    <property type="match status" value="1"/>
</dbReference>
<keyword evidence="4 9" id="KW-0812">Transmembrane</keyword>
<feature type="transmembrane region" description="Helical" evidence="9">
    <location>
        <begin position="418"/>
        <end position="436"/>
    </location>
</feature>
<dbReference type="GO" id="GO:0015606">
    <property type="term" value="F:spermidine transmembrane transporter activity"/>
    <property type="evidence" value="ECO:0000318"/>
    <property type="project" value="GO_Central"/>
</dbReference>
<dbReference type="OMA" id="NIWYIRA"/>
<feature type="transmembrane region" description="Helical" evidence="9">
    <location>
        <begin position="6"/>
        <end position="29"/>
    </location>
</feature>
<dbReference type="PROSITE" id="PS50283">
    <property type="entry name" value="NA_SOLUT_SYMP_3"/>
    <property type="match status" value="1"/>
</dbReference>
<proteinExistence type="inferred from homology"/>
<accession>A0A0U9HIE6</accession>
<feature type="transmembrane region" description="Helical" evidence="9">
    <location>
        <begin position="124"/>
        <end position="144"/>
    </location>
</feature>
<feature type="transmembrane region" description="Helical" evidence="9">
    <location>
        <begin position="315"/>
        <end position="334"/>
    </location>
</feature>
<dbReference type="Pfam" id="PF00474">
    <property type="entry name" value="SSF"/>
    <property type="match status" value="1"/>
</dbReference>
<evidence type="ECO:0000256" key="1">
    <source>
        <dbReference type="ARBA" id="ARBA00004141"/>
    </source>
</evidence>
<dbReference type="OrthoDB" id="6132759at2759"/>
<evidence type="ECO:0008006" key="12">
    <source>
        <dbReference type="Google" id="ProtNLM"/>
    </source>
</evidence>
<gene>
    <name evidence="10" type="ORF">KFL_000570060</name>
</gene>
<sequence>MVATLVAVAYPVGVATVVGFGVLACILSWQHERRQGGKDTVEFFLTARNSVSAFTIGWSFYAAAMGSWALYGPPSYAVSAGILGITFYSIASGIPIMIVAFLGDILQSKLPGILSLSDYTYKRFGRFVQLYVATMMLFNMGIALTAEYTAVGDLFENTVGSKRWPIVVIIAVVATLYTAYGGLLISIITDQWQAFLSVIVVLILVVYVAVDFRTPLPPIPHYLGPGNYNGLSAIAVMPISLISATIFSEAMWQRCWASANSRALHTGALLGATATIVVVFIFAFGGYLAVWSGLFDVNDPNADYNTILFLLFKDRTWLLVIVAVLSATMSTSAVDSIQNAITDSVGATLVRPFFKRADVTWIRGLVVLLNIPPVVVSLKGYSVLQLFLMANLITTTTTIPLMAGLWHGPRGQKVVTPFSMMTGSLVSVSSLFWWAAIKQTADQTYRAALYRVFFVAYDYPPFLIALGMSIAGLVVGAALEAAFRAVVPGCGRYPVYALDDNREGLDARLGVRLGDVTQDSVPEYPAAGKGADAYPAGKQYEA</sequence>
<dbReference type="EMBL" id="DF237006">
    <property type="protein sequence ID" value="GAQ80557.1"/>
    <property type="molecule type" value="Genomic_DNA"/>
</dbReference>
<evidence type="ECO:0000256" key="6">
    <source>
        <dbReference type="ARBA" id="ARBA00023136"/>
    </source>
</evidence>
<comment type="similarity">
    <text evidence="2 7">Belongs to the sodium:solute symporter (SSF) (TC 2.A.21) family.</text>
</comment>
<keyword evidence="5 9" id="KW-1133">Transmembrane helix</keyword>
<dbReference type="InterPro" id="IPR050277">
    <property type="entry name" value="Sodium:Solute_Symporter"/>
</dbReference>
<feature type="transmembrane region" description="Helical" evidence="9">
    <location>
        <begin position="384"/>
        <end position="406"/>
    </location>
</feature>
<dbReference type="Proteomes" id="UP000054558">
    <property type="component" value="Unassembled WGS sequence"/>
</dbReference>
<evidence type="ECO:0000256" key="3">
    <source>
        <dbReference type="ARBA" id="ARBA00022448"/>
    </source>
</evidence>
<dbReference type="InterPro" id="IPR038377">
    <property type="entry name" value="Na/Glc_symporter_sf"/>
</dbReference>
<feature type="transmembrane region" description="Helical" evidence="9">
    <location>
        <begin position="192"/>
        <end position="210"/>
    </location>
</feature>
<evidence type="ECO:0000313" key="10">
    <source>
        <dbReference type="EMBL" id="GAQ80557.1"/>
    </source>
</evidence>
<evidence type="ECO:0000313" key="11">
    <source>
        <dbReference type="Proteomes" id="UP000054558"/>
    </source>
</evidence>
<feature type="transmembrane region" description="Helical" evidence="9">
    <location>
        <begin position="230"/>
        <end position="247"/>
    </location>
</feature>
<dbReference type="InterPro" id="IPR001734">
    <property type="entry name" value="Na/solute_symporter"/>
</dbReference>
<dbReference type="STRING" id="105231.A0A0U9HIE6"/>
<comment type="subcellular location">
    <subcellularLocation>
        <location evidence="1">Membrane</location>
        <topology evidence="1">Multi-pass membrane protein</topology>
    </subcellularLocation>
</comment>